<dbReference type="GO" id="GO:0002098">
    <property type="term" value="P:tRNA wobble uridine modification"/>
    <property type="evidence" value="ECO:0007669"/>
    <property type="project" value="TreeGrafter"/>
</dbReference>
<feature type="domain" description="MnmE helical" evidence="9">
    <location>
        <begin position="125"/>
        <end position="450"/>
    </location>
</feature>
<dbReference type="InterPro" id="IPR027417">
    <property type="entry name" value="P-loop_NTPase"/>
</dbReference>
<feature type="domain" description="GTP-binding protein TrmE N-terminal" evidence="8">
    <location>
        <begin position="7"/>
        <end position="122"/>
    </location>
</feature>
<evidence type="ECO:0000256" key="1">
    <source>
        <dbReference type="ARBA" id="ARBA00011043"/>
    </source>
</evidence>
<keyword evidence="6" id="KW-0460">Magnesium</keyword>
<feature type="binding site" evidence="6">
    <location>
        <begin position="272"/>
        <end position="275"/>
    </location>
    <ligand>
        <name>GTP</name>
        <dbReference type="ChEBI" id="CHEBI:37565"/>
    </ligand>
</feature>
<dbReference type="SUPFAM" id="SSF52540">
    <property type="entry name" value="P-loop containing nucleoside triphosphate hydrolases"/>
    <property type="match status" value="1"/>
</dbReference>
<evidence type="ECO:0000256" key="5">
    <source>
        <dbReference type="ARBA" id="ARBA00023134"/>
    </source>
</evidence>
<dbReference type="NCBIfam" id="TIGR00231">
    <property type="entry name" value="small_GTP"/>
    <property type="match status" value="1"/>
</dbReference>
<feature type="domain" description="G" evidence="7">
    <location>
        <begin position="221"/>
        <end position="320"/>
    </location>
</feature>
<keyword evidence="6" id="KW-0963">Cytoplasm</keyword>
<comment type="function">
    <text evidence="6">Exhibits a very high intrinsic GTPase hydrolysis rate. Involved in the addition of a carboxymethylaminomethyl (cmnm) group at the wobble position (U34) of certain tRNAs, forming tRNA-cmnm(5)s(2)U34.</text>
</comment>
<gene>
    <name evidence="10" type="primary">mnmE_1</name>
    <name evidence="6" type="synonym">mnmE</name>
    <name evidence="6" type="synonym">trmE</name>
    <name evidence="10" type="ORF">Poly59_14010</name>
</gene>
<keyword evidence="2 6" id="KW-0819">tRNA processing</keyword>
<keyword evidence="4 6" id="KW-0630">Potassium</keyword>
<feature type="binding site" evidence="6">
    <location>
        <begin position="228"/>
        <end position="233"/>
    </location>
    <ligand>
        <name>GTP</name>
        <dbReference type="ChEBI" id="CHEBI:37565"/>
    </ligand>
</feature>
<dbReference type="Gene3D" id="3.30.1360.120">
    <property type="entry name" value="Probable tRNA modification gtpase trme, domain 1"/>
    <property type="match status" value="1"/>
</dbReference>
<keyword evidence="11" id="KW-1185">Reference proteome</keyword>
<dbReference type="EMBL" id="SJPX01000002">
    <property type="protein sequence ID" value="TWU55105.1"/>
    <property type="molecule type" value="Genomic_DNA"/>
</dbReference>
<name>A0A5C6F1Y5_9BACT</name>
<dbReference type="CDD" id="cd14858">
    <property type="entry name" value="TrmE_N"/>
    <property type="match status" value="1"/>
</dbReference>
<dbReference type="Pfam" id="PF01926">
    <property type="entry name" value="MMR_HSR1"/>
    <property type="match status" value="1"/>
</dbReference>
<dbReference type="SUPFAM" id="SSF116878">
    <property type="entry name" value="TrmE connector domain"/>
    <property type="match status" value="1"/>
</dbReference>
<dbReference type="PANTHER" id="PTHR42714">
    <property type="entry name" value="TRNA MODIFICATION GTPASE GTPBP3"/>
    <property type="match status" value="1"/>
</dbReference>
<keyword evidence="6 10" id="KW-0378">Hydrolase</keyword>
<dbReference type="Gene3D" id="3.40.50.300">
    <property type="entry name" value="P-loop containing nucleotide triphosphate hydrolases"/>
    <property type="match status" value="1"/>
</dbReference>
<evidence type="ECO:0000313" key="11">
    <source>
        <dbReference type="Proteomes" id="UP000317977"/>
    </source>
</evidence>
<comment type="similarity">
    <text evidence="1 6">Belongs to the TRAFAC class TrmE-Era-EngA-EngB-Septin-like GTPase superfamily. TrmE GTPase family.</text>
</comment>
<dbReference type="InterPro" id="IPR004520">
    <property type="entry name" value="GTPase_MnmE"/>
</dbReference>
<sequence length="453" mass="48303">MWDIEETIVAIASPTSPAPRGIIRMSGTDSLGVLSRLGFSVSGVTRPTRISTTVDLGTPIGQIPVDAMLWPTPRSYTGQPSAELHTIGSLPLLTRLTQMAVDSGARAARPGEFTMRAFLAGRLDLTQAEAVLGVIDAEGRGSLDHALRQLSGNLSKPLESMRSTLLDLLADVEAGLDFVDEDIEFVSDEVLIQRLTEIRITLAQTSETMQDRGGGSARINIALRGEPNAGKSQLLNSLTETETAIVADVAGTTRDIVTVDATVDGHLVRWIDTAGMEMVIDDISRQSQDQGTRAAGEADLRLWCVDSSRSDFLPAMLRLQEESKTTSRAGAVNIFVATKSDLVADEPDGDWISCSSKTGTGLGQLIETIVETIQGRDGEEVGSVVGTAARCRQSLAEAERAIEAAIGLAETSQGHEFVSAEMRLAAQCLGEVTGAVYTDDILDRVFGRFCIGK</sequence>
<dbReference type="Proteomes" id="UP000317977">
    <property type="component" value="Unassembled WGS sequence"/>
</dbReference>
<reference evidence="10 11" key="1">
    <citation type="submission" date="2019-02" db="EMBL/GenBank/DDBJ databases">
        <title>Deep-cultivation of Planctomycetes and their phenomic and genomic characterization uncovers novel biology.</title>
        <authorList>
            <person name="Wiegand S."/>
            <person name="Jogler M."/>
            <person name="Boedeker C."/>
            <person name="Pinto D."/>
            <person name="Vollmers J."/>
            <person name="Rivas-Marin E."/>
            <person name="Kohn T."/>
            <person name="Peeters S.H."/>
            <person name="Heuer A."/>
            <person name="Rast P."/>
            <person name="Oberbeckmann S."/>
            <person name="Bunk B."/>
            <person name="Jeske O."/>
            <person name="Meyerdierks A."/>
            <person name="Storesund J.E."/>
            <person name="Kallscheuer N."/>
            <person name="Luecker S."/>
            <person name="Lage O.M."/>
            <person name="Pohl T."/>
            <person name="Merkel B.J."/>
            <person name="Hornburger P."/>
            <person name="Mueller R.-W."/>
            <person name="Bruemmer F."/>
            <person name="Labrenz M."/>
            <person name="Spormann A.M."/>
            <person name="Op Den Camp H."/>
            <person name="Overmann J."/>
            <person name="Amann R."/>
            <person name="Jetten M.S.M."/>
            <person name="Mascher T."/>
            <person name="Medema M.H."/>
            <person name="Devos D.P."/>
            <person name="Kaster A.-K."/>
            <person name="Ovreas L."/>
            <person name="Rohde M."/>
            <person name="Galperin M.Y."/>
            <person name="Jogler C."/>
        </authorList>
    </citation>
    <scope>NUCLEOTIDE SEQUENCE [LARGE SCALE GENOMIC DNA]</scope>
    <source>
        <strain evidence="10 11">Poly59</strain>
    </source>
</reference>
<evidence type="ECO:0000256" key="4">
    <source>
        <dbReference type="ARBA" id="ARBA00022958"/>
    </source>
</evidence>
<evidence type="ECO:0000313" key="10">
    <source>
        <dbReference type="EMBL" id="TWU55105.1"/>
    </source>
</evidence>
<dbReference type="InterPro" id="IPR005225">
    <property type="entry name" value="Small_GTP-bd"/>
</dbReference>
<dbReference type="Pfam" id="PF12631">
    <property type="entry name" value="MnmE_helical"/>
    <property type="match status" value="1"/>
</dbReference>
<proteinExistence type="inferred from homology"/>
<dbReference type="SUPFAM" id="SSF103025">
    <property type="entry name" value="Folate-binding domain"/>
    <property type="match status" value="1"/>
</dbReference>
<evidence type="ECO:0000256" key="6">
    <source>
        <dbReference type="HAMAP-Rule" id="MF_00379"/>
    </source>
</evidence>
<organism evidence="10 11">
    <name type="scientific">Rubripirellula reticaptiva</name>
    <dbReference type="NCBI Taxonomy" id="2528013"/>
    <lineage>
        <taxon>Bacteria</taxon>
        <taxon>Pseudomonadati</taxon>
        <taxon>Planctomycetota</taxon>
        <taxon>Planctomycetia</taxon>
        <taxon>Pirellulales</taxon>
        <taxon>Pirellulaceae</taxon>
        <taxon>Rubripirellula</taxon>
    </lineage>
</organism>
<dbReference type="GO" id="GO:0003924">
    <property type="term" value="F:GTPase activity"/>
    <property type="evidence" value="ECO:0007669"/>
    <property type="project" value="UniProtKB-UniRule"/>
</dbReference>
<feature type="binding site" evidence="6">
    <location>
        <position position="24"/>
    </location>
    <ligand>
        <name>(6S)-5-formyl-5,6,7,8-tetrahydrofolate</name>
        <dbReference type="ChEBI" id="CHEBI:57457"/>
    </ligand>
</feature>
<accession>A0A5C6F1Y5</accession>
<dbReference type="InterPro" id="IPR006073">
    <property type="entry name" value="GTP-bd"/>
</dbReference>
<comment type="caution">
    <text evidence="6">Lacks conserved residue(s) required for the propagation of feature annotation.</text>
</comment>
<dbReference type="Gene3D" id="1.20.120.430">
    <property type="entry name" value="tRNA modification GTPase MnmE domain 2"/>
    <property type="match status" value="1"/>
</dbReference>
<dbReference type="GO" id="GO:0005525">
    <property type="term" value="F:GTP binding"/>
    <property type="evidence" value="ECO:0007669"/>
    <property type="project" value="UniProtKB-UniRule"/>
</dbReference>
<evidence type="ECO:0000259" key="8">
    <source>
        <dbReference type="Pfam" id="PF10396"/>
    </source>
</evidence>
<dbReference type="InterPro" id="IPR018948">
    <property type="entry name" value="GTP-bd_TrmE_N"/>
</dbReference>
<feature type="binding site" evidence="6">
    <location>
        <position position="122"/>
    </location>
    <ligand>
        <name>(6S)-5-formyl-5,6,7,8-tetrahydrofolate</name>
        <dbReference type="ChEBI" id="CHEBI:57457"/>
    </ligand>
</feature>
<feature type="binding site" evidence="6">
    <location>
        <position position="232"/>
    </location>
    <ligand>
        <name>Mg(2+)</name>
        <dbReference type="ChEBI" id="CHEBI:18420"/>
    </ligand>
</feature>
<dbReference type="GO" id="GO:0030488">
    <property type="term" value="P:tRNA methylation"/>
    <property type="evidence" value="ECO:0007669"/>
    <property type="project" value="TreeGrafter"/>
</dbReference>
<dbReference type="PANTHER" id="PTHR42714:SF2">
    <property type="entry name" value="TRNA MODIFICATION GTPASE GTPBP3, MITOCHONDRIAL"/>
    <property type="match status" value="1"/>
</dbReference>
<dbReference type="GO" id="GO:0005829">
    <property type="term" value="C:cytosol"/>
    <property type="evidence" value="ECO:0007669"/>
    <property type="project" value="TreeGrafter"/>
</dbReference>
<dbReference type="HAMAP" id="MF_00379">
    <property type="entry name" value="GTPase_MnmE"/>
    <property type="match status" value="1"/>
</dbReference>
<dbReference type="Pfam" id="PF10396">
    <property type="entry name" value="TrmE_N"/>
    <property type="match status" value="1"/>
</dbReference>
<evidence type="ECO:0000259" key="9">
    <source>
        <dbReference type="Pfam" id="PF12631"/>
    </source>
</evidence>
<dbReference type="InterPro" id="IPR027266">
    <property type="entry name" value="TrmE/GcvT-like"/>
</dbReference>
<comment type="subunit">
    <text evidence="6">Homodimer. Heterotetramer of two MnmE and two MnmG subunits.</text>
</comment>
<feature type="binding site" evidence="6">
    <location>
        <position position="253"/>
    </location>
    <ligand>
        <name>Mg(2+)</name>
        <dbReference type="ChEBI" id="CHEBI:18420"/>
    </ligand>
</feature>
<protein>
    <recommendedName>
        <fullName evidence="6">tRNA modification GTPase MnmE</fullName>
        <ecNumber evidence="6">3.6.-.-</ecNumber>
    </recommendedName>
</protein>
<feature type="binding site" evidence="6">
    <location>
        <position position="453"/>
    </location>
    <ligand>
        <name>(6S)-5-formyl-5,6,7,8-tetrahydrofolate</name>
        <dbReference type="ChEBI" id="CHEBI:57457"/>
    </ligand>
</feature>
<evidence type="ECO:0000256" key="3">
    <source>
        <dbReference type="ARBA" id="ARBA00022741"/>
    </source>
</evidence>
<evidence type="ECO:0000259" key="7">
    <source>
        <dbReference type="Pfam" id="PF01926"/>
    </source>
</evidence>
<dbReference type="InterPro" id="IPR027368">
    <property type="entry name" value="MnmE_dom2"/>
</dbReference>
<keyword evidence="5 6" id="KW-0342">GTP-binding</keyword>
<keyword evidence="3 6" id="KW-0547">Nucleotide-binding</keyword>
<keyword evidence="6" id="KW-0479">Metal-binding</keyword>
<evidence type="ECO:0000256" key="2">
    <source>
        <dbReference type="ARBA" id="ARBA00022694"/>
    </source>
</evidence>
<dbReference type="InterPro" id="IPR025867">
    <property type="entry name" value="MnmE_helical"/>
</dbReference>
<comment type="cofactor">
    <cofactor evidence="6">
        <name>K(+)</name>
        <dbReference type="ChEBI" id="CHEBI:29103"/>
    </cofactor>
    <text evidence="6">Binds 1 potassium ion per subunit.</text>
</comment>
<feature type="binding site" evidence="6">
    <location>
        <position position="83"/>
    </location>
    <ligand>
        <name>(6S)-5-formyl-5,6,7,8-tetrahydrofolate</name>
        <dbReference type="ChEBI" id="CHEBI:57457"/>
    </ligand>
</feature>
<dbReference type="GO" id="GO:0046872">
    <property type="term" value="F:metal ion binding"/>
    <property type="evidence" value="ECO:0007669"/>
    <property type="project" value="UniProtKB-KW"/>
</dbReference>
<comment type="subcellular location">
    <subcellularLocation>
        <location evidence="6">Cytoplasm</location>
    </subcellularLocation>
</comment>
<feature type="binding site" evidence="6">
    <location>
        <begin position="247"/>
        <end position="253"/>
    </location>
    <ligand>
        <name>GTP</name>
        <dbReference type="ChEBI" id="CHEBI:37565"/>
    </ligand>
</feature>
<dbReference type="EC" id="3.6.-.-" evidence="6"/>
<comment type="caution">
    <text evidence="10">The sequence shown here is derived from an EMBL/GenBank/DDBJ whole genome shotgun (WGS) entry which is preliminary data.</text>
</comment>
<dbReference type="AlphaFoldDB" id="A0A5C6F1Y5"/>